<reference evidence="2 3" key="1">
    <citation type="submission" date="2019-02" db="EMBL/GenBank/DDBJ databases">
        <title>Deep-cultivation of Planctomycetes and their phenomic and genomic characterization uncovers novel biology.</title>
        <authorList>
            <person name="Wiegand S."/>
            <person name="Jogler M."/>
            <person name="Boedeker C."/>
            <person name="Pinto D."/>
            <person name="Vollmers J."/>
            <person name="Rivas-Marin E."/>
            <person name="Kohn T."/>
            <person name="Peeters S.H."/>
            <person name="Heuer A."/>
            <person name="Rast P."/>
            <person name="Oberbeckmann S."/>
            <person name="Bunk B."/>
            <person name="Jeske O."/>
            <person name="Meyerdierks A."/>
            <person name="Storesund J.E."/>
            <person name="Kallscheuer N."/>
            <person name="Luecker S."/>
            <person name="Lage O.M."/>
            <person name="Pohl T."/>
            <person name="Merkel B.J."/>
            <person name="Hornburger P."/>
            <person name="Mueller R.-W."/>
            <person name="Bruemmer F."/>
            <person name="Labrenz M."/>
            <person name="Spormann A.M."/>
            <person name="Op Den Camp H."/>
            <person name="Overmann J."/>
            <person name="Amann R."/>
            <person name="Jetten M.S.M."/>
            <person name="Mascher T."/>
            <person name="Medema M.H."/>
            <person name="Devos D.P."/>
            <person name="Kaster A.-K."/>
            <person name="Ovreas L."/>
            <person name="Rohde M."/>
            <person name="Galperin M.Y."/>
            <person name="Jogler C."/>
        </authorList>
    </citation>
    <scope>NUCLEOTIDE SEQUENCE [LARGE SCALE GENOMIC DNA]</scope>
    <source>
        <strain evidence="2 3">Pla52n</strain>
    </source>
</reference>
<dbReference type="AlphaFoldDB" id="A0A5C6AXG2"/>
<evidence type="ECO:0000313" key="2">
    <source>
        <dbReference type="EMBL" id="TWU02814.1"/>
    </source>
</evidence>
<protein>
    <submittedName>
        <fullName evidence="2">Acetyltransferase</fullName>
    </submittedName>
</protein>
<dbReference type="Pfam" id="PF13508">
    <property type="entry name" value="Acetyltransf_7"/>
    <property type="match status" value="1"/>
</dbReference>
<accession>A0A5C6AXG2</accession>
<dbReference type="PROSITE" id="PS51186">
    <property type="entry name" value="GNAT"/>
    <property type="match status" value="1"/>
</dbReference>
<keyword evidence="3" id="KW-1185">Reference proteome</keyword>
<dbReference type="EMBL" id="SJPN01000004">
    <property type="protein sequence ID" value="TWU02814.1"/>
    <property type="molecule type" value="Genomic_DNA"/>
</dbReference>
<dbReference type="InterPro" id="IPR016181">
    <property type="entry name" value="Acyl_CoA_acyltransferase"/>
</dbReference>
<dbReference type="SUPFAM" id="SSF55729">
    <property type="entry name" value="Acyl-CoA N-acyltransferases (Nat)"/>
    <property type="match status" value="1"/>
</dbReference>
<name>A0A5C6AXG2_9BACT</name>
<keyword evidence="2" id="KW-0808">Transferase</keyword>
<evidence type="ECO:0000313" key="3">
    <source>
        <dbReference type="Proteomes" id="UP000320176"/>
    </source>
</evidence>
<evidence type="ECO:0000259" key="1">
    <source>
        <dbReference type="PROSITE" id="PS51186"/>
    </source>
</evidence>
<organism evidence="2 3">
    <name type="scientific">Stieleria varia</name>
    <dbReference type="NCBI Taxonomy" id="2528005"/>
    <lineage>
        <taxon>Bacteria</taxon>
        <taxon>Pseudomonadati</taxon>
        <taxon>Planctomycetota</taxon>
        <taxon>Planctomycetia</taxon>
        <taxon>Pirellulales</taxon>
        <taxon>Pirellulaceae</taxon>
        <taxon>Stieleria</taxon>
    </lineage>
</organism>
<dbReference type="Gene3D" id="3.40.630.30">
    <property type="match status" value="1"/>
</dbReference>
<sequence>MSLLEEMLDDQTAEPIHSFVSKSEKEIVGHVLFTSVTIKPAGESNDGATAHILATLAVTRELQGNGIGTQLVKEALLQLAAAGVQLVFVLGYPKYYSRFGFFPAGVRGFQAPYPIPEKNVDAWMVLQLQTHAVDSFEGTIQCCKALDHEKYWVE</sequence>
<dbReference type="Proteomes" id="UP000320176">
    <property type="component" value="Unassembled WGS sequence"/>
</dbReference>
<gene>
    <name evidence="2" type="ORF">Pla52n_38740</name>
</gene>
<dbReference type="CDD" id="cd04301">
    <property type="entry name" value="NAT_SF"/>
    <property type="match status" value="1"/>
</dbReference>
<comment type="caution">
    <text evidence="2">The sequence shown here is derived from an EMBL/GenBank/DDBJ whole genome shotgun (WGS) entry which is preliminary data.</text>
</comment>
<dbReference type="InterPro" id="IPR000182">
    <property type="entry name" value="GNAT_dom"/>
</dbReference>
<dbReference type="GO" id="GO:0016747">
    <property type="term" value="F:acyltransferase activity, transferring groups other than amino-acyl groups"/>
    <property type="evidence" value="ECO:0007669"/>
    <property type="project" value="InterPro"/>
</dbReference>
<proteinExistence type="predicted"/>
<feature type="domain" description="N-acetyltransferase" evidence="1">
    <location>
        <begin position="1"/>
        <end position="129"/>
    </location>
</feature>